<evidence type="ECO:0000313" key="2">
    <source>
        <dbReference type="Proteomes" id="UP000262257"/>
    </source>
</evidence>
<proteinExistence type="predicted"/>
<gene>
    <name evidence="1" type="ORF">DIC32_11855</name>
</gene>
<protein>
    <submittedName>
        <fullName evidence="1">Acyl-CoA dehydrogenase</fullName>
    </submittedName>
</protein>
<accession>A0A3D3G2G2</accession>
<dbReference type="InterPro" id="IPR046373">
    <property type="entry name" value="Acyl-CoA_Oxase/DH_mid-dom_sf"/>
</dbReference>
<dbReference type="AlphaFoldDB" id="A0A3D3G2G2"/>
<dbReference type="GO" id="GO:0016627">
    <property type="term" value="F:oxidoreductase activity, acting on the CH-CH group of donors"/>
    <property type="evidence" value="ECO:0007669"/>
    <property type="project" value="InterPro"/>
</dbReference>
<reference evidence="1 2" key="1">
    <citation type="journal article" date="2018" name="Nat. Biotechnol.">
        <title>A standardized bacterial taxonomy based on genome phylogeny substantially revises the tree of life.</title>
        <authorList>
            <person name="Parks D.H."/>
            <person name="Chuvochina M."/>
            <person name="Waite D.W."/>
            <person name="Rinke C."/>
            <person name="Skarshewski A."/>
            <person name="Chaumeil P.A."/>
            <person name="Hugenholtz P."/>
        </authorList>
    </citation>
    <scope>NUCLEOTIDE SEQUENCE [LARGE SCALE GENOMIC DNA]</scope>
    <source>
        <strain evidence="1">UBA10045</strain>
    </source>
</reference>
<dbReference type="Proteomes" id="UP000262257">
    <property type="component" value="Unassembled WGS sequence"/>
</dbReference>
<dbReference type="Gene3D" id="2.40.110.10">
    <property type="entry name" value="Butyryl-CoA Dehydrogenase, subunit A, domain 2"/>
    <property type="match status" value="1"/>
</dbReference>
<organism evidence="1 2">
    <name type="scientific">Acinetobacter radioresistens</name>
    <dbReference type="NCBI Taxonomy" id="40216"/>
    <lineage>
        <taxon>Bacteria</taxon>
        <taxon>Pseudomonadati</taxon>
        <taxon>Pseudomonadota</taxon>
        <taxon>Gammaproteobacteria</taxon>
        <taxon>Moraxellales</taxon>
        <taxon>Moraxellaceae</taxon>
        <taxon>Acinetobacter</taxon>
    </lineage>
</organism>
<comment type="caution">
    <text evidence="1">The sequence shown here is derived from an EMBL/GenBank/DDBJ whole genome shotgun (WGS) entry which is preliminary data.</text>
</comment>
<evidence type="ECO:0000313" key="1">
    <source>
        <dbReference type="EMBL" id="HCM32075.1"/>
    </source>
</evidence>
<sequence>MTTLNTILTKFEQDSSHLSDSLITTFKQLCNLSSEIPHPASGQTYERWKVLAKVAATNLNLVKWFESHLDALSILHELGYSKVPVGVYAVWAAEGGIQPLYYQNGQCSGNKYWCSGAGLVDYGLMTYRDTQNNSQLLIVDMHQPDICIDHSGWNAIGMAYTQTAKISFNKVVAQTVGQPGQYLDRSGFWHGAAGVAACWYGAATRLAHTLQQACQEKPNTFRLMYLGEVNSALATTREYFKYVAAQIDQHPTQSHELIIRMLRIQTEQTAQKVLDLVGKALGARPFCENTMFAQMAADLPVFLRQSHAAFDLEQIGERSVMEDTTWML</sequence>
<dbReference type="InterPro" id="IPR009100">
    <property type="entry name" value="AcylCoA_DH/oxidase_NM_dom_sf"/>
</dbReference>
<dbReference type="SUPFAM" id="SSF56645">
    <property type="entry name" value="Acyl-CoA dehydrogenase NM domain-like"/>
    <property type="match status" value="1"/>
</dbReference>
<dbReference type="RefSeq" id="WP_248087816.1">
    <property type="nucleotide sequence ID" value="NZ_JAATPJ010000004.1"/>
</dbReference>
<dbReference type="EMBL" id="DPXL01000150">
    <property type="protein sequence ID" value="HCM32075.1"/>
    <property type="molecule type" value="Genomic_DNA"/>
</dbReference>
<name>A0A3D3G2G2_ACIRA</name>